<evidence type="ECO:0000256" key="1">
    <source>
        <dbReference type="SAM" id="Phobius"/>
    </source>
</evidence>
<feature type="transmembrane region" description="Helical" evidence="1">
    <location>
        <begin position="168"/>
        <end position="185"/>
    </location>
</feature>
<feature type="transmembrane region" description="Helical" evidence="1">
    <location>
        <begin position="211"/>
        <end position="229"/>
    </location>
</feature>
<dbReference type="Proteomes" id="UP000266745">
    <property type="component" value="Chromosome"/>
</dbReference>
<feature type="transmembrane region" description="Helical" evidence="1">
    <location>
        <begin position="293"/>
        <end position="314"/>
    </location>
</feature>
<organism evidence="3 4">
    <name type="scientific">Candidatus Nitrosotenuis cloacae</name>
    <dbReference type="NCBI Taxonomy" id="1603555"/>
    <lineage>
        <taxon>Archaea</taxon>
        <taxon>Nitrososphaerota</taxon>
        <taxon>Candidatus Nitrosotenuis</taxon>
    </lineage>
</organism>
<feature type="domain" description="CAAX prenyl protease 2/Lysostaphin resistance protein A-like" evidence="2">
    <location>
        <begin position="157"/>
        <end position="269"/>
    </location>
</feature>
<dbReference type="OrthoDB" id="10162at2157"/>
<keyword evidence="1" id="KW-0472">Membrane</keyword>
<dbReference type="GeneID" id="24875367"/>
<sequence length="330" mass="36719">MQDHKILQGIAIPYSALISVVFGLMILSFPIGAYLFFNSQIGKSIDYGLPVTELDWAKQVDLSAFSWLGIGDVFMVVWATFLILFVIASMGPKKNFLRVLSPIMSGSYESQTGNYLVHTIKWFSIVIVLSGTIDVIQQGFGITITPSVFENDLVQFFDITLAPLVEELGFRIILIGIPLFLLYSHRASARLFFKSLWNPSDNLPITNSKRAIILIVLVGVIFGAAHVLSDQWSSGKFAQAAMSGIIIGWVYYRYGFVAALLIHWATNYVVFSYGYLVSSINETRIMDSFSHSLVQTIEIILVITGVLAITLMVLEYRKSRVTTIKDSSLG</sequence>
<dbReference type="InterPro" id="IPR003675">
    <property type="entry name" value="Rce1/LyrA-like_dom"/>
</dbReference>
<dbReference type="KEGG" id="tah:SU86_003055"/>
<dbReference type="RefSeq" id="WP_048188223.1">
    <property type="nucleotide sequence ID" value="NZ_CP011097.1"/>
</dbReference>
<dbReference type="EMBL" id="CP011097">
    <property type="protein sequence ID" value="AJZ75522.1"/>
    <property type="molecule type" value="Genomic_DNA"/>
</dbReference>
<keyword evidence="1" id="KW-0812">Transmembrane</keyword>
<dbReference type="STRING" id="1603555.SU86_003055"/>
<protein>
    <submittedName>
        <fullName evidence="3">Abortive infection protein</fullName>
    </submittedName>
</protein>
<feature type="transmembrane region" description="Helical" evidence="1">
    <location>
        <begin position="12"/>
        <end position="37"/>
    </location>
</feature>
<evidence type="ECO:0000313" key="3">
    <source>
        <dbReference type="EMBL" id="AJZ75522.1"/>
    </source>
</evidence>
<dbReference type="GO" id="GO:0004175">
    <property type="term" value="F:endopeptidase activity"/>
    <property type="evidence" value="ECO:0007669"/>
    <property type="project" value="UniProtKB-ARBA"/>
</dbReference>
<proteinExistence type="predicted"/>
<feature type="transmembrane region" description="Helical" evidence="1">
    <location>
        <begin position="64"/>
        <end position="88"/>
    </location>
</feature>
<dbReference type="Pfam" id="PF02517">
    <property type="entry name" value="Rce1-like"/>
    <property type="match status" value="1"/>
</dbReference>
<name>A0A3G1B072_9ARCH</name>
<dbReference type="AlphaFoldDB" id="A0A3G1B072"/>
<keyword evidence="1" id="KW-1133">Transmembrane helix</keyword>
<keyword evidence="4" id="KW-1185">Reference proteome</keyword>
<accession>A0A3G1B072</accession>
<reference evidence="3 4" key="1">
    <citation type="journal article" date="2016" name="Sci. Rep.">
        <title>A novel ammonia-oxidizing archaeon from wastewater treatment plant: Its enrichment, physiological and genomic characteristics.</title>
        <authorList>
            <person name="Li Y."/>
            <person name="Ding K."/>
            <person name="Wen X."/>
            <person name="Zhang B."/>
            <person name="Shen B."/>
            <person name="Yang Y."/>
        </authorList>
    </citation>
    <scope>NUCLEOTIDE SEQUENCE [LARGE SCALE GENOMIC DNA]</scope>
    <source>
        <strain evidence="3 4">SAT1</strain>
    </source>
</reference>
<dbReference type="GO" id="GO:0080120">
    <property type="term" value="P:CAAX-box protein maturation"/>
    <property type="evidence" value="ECO:0007669"/>
    <property type="project" value="UniProtKB-ARBA"/>
</dbReference>
<evidence type="ECO:0000313" key="4">
    <source>
        <dbReference type="Proteomes" id="UP000266745"/>
    </source>
</evidence>
<gene>
    <name evidence="3" type="ORF">SU86_003055</name>
</gene>
<feature type="transmembrane region" description="Helical" evidence="1">
    <location>
        <begin position="250"/>
        <end position="273"/>
    </location>
</feature>
<evidence type="ECO:0000259" key="2">
    <source>
        <dbReference type="Pfam" id="PF02517"/>
    </source>
</evidence>